<protein>
    <submittedName>
        <fullName evidence="1">Uncharacterized protein</fullName>
    </submittedName>
</protein>
<evidence type="ECO:0000313" key="1">
    <source>
        <dbReference type="EMBL" id="MFC5587427.1"/>
    </source>
</evidence>
<evidence type="ECO:0000313" key="2">
    <source>
        <dbReference type="Proteomes" id="UP001596109"/>
    </source>
</evidence>
<name>A0ABW0TDN0_9BACL</name>
<accession>A0ABW0TDN0</accession>
<sequence>MLKQIQLNYPEFNGVMKNLQLKIVNSGMVVTPDLIKKALVNSEIQ</sequence>
<keyword evidence="2" id="KW-1185">Reference proteome</keyword>
<dbReference type="Proteomes" id="UP001596109">
    <property type="component" value="Unassembled WGS sequence"/>
</dbReference>
<dbReference type="RefSeq" id="WP_381429428.1">
    <property type="nucleotide sequence ID" value="NZ_JBHSNO010000001.1"/>
</dbReference>
<dbReference type="EMBL" id="JBHSNO010000001">
    <property type="protein sequence ID" value="MFC5587427.1"/>
    <property type="molecule type" value="Genomic_DNA"/>
</dbReference>
<reference evidence="2" key="1">
    <citation type="journal article" date="2019" name="Int. J. Syst. Evol. Microbiol.">
        <title>The Global Catalogue of Microorganisms (GCM) 10K type strain sequencing project: providing services to taxonomists for standard genome sequencing and annotation.</title>
        <authorList>
            <consortium name="The Broad Institute Genomics Platform"/>
            <consortium name="The Broad Institute Genome Sequencing Center for Infectious Disease"/>
            <person name="Wu L."/>
            <person name="Ma J."/>
        </authorList>
    </citation>
    <scope>NUCLEOTIDE SEQUENCE [LARGE SCALE GENOMIC DNA]</scope>
    <source>
        <strain evidence="2">CGMCC 4.1434</strain>
    </source>
</reference>
<gene>
    <name evidence="1" type="ORF">ACFPRA_00705</name>
</gene>
<comment type="caution">
    <text evidence="1">The sequence shown here is derived from an EMBL/GenBank/DDBJ whole genome shotgun (WGS) entry which is preliminary data.</text>
</comment>
<organism evidence="1 2">
    <name type="scientific">Sporosarcina soli</name>
    <dbReference type="NCBI Taxonomy" id="334736"/>
    <lineage>
        <taxon>Bacteria</taxon>
        <taxon>Bacillati</taxon>
        <taxon>Bacillota</taxon>
        <taxon>Bacilli</taxon>
        <taxon>Bacillales</taxon>
        <taxon>Caryophanaceae</taxon>
        <taxon>Sporosarcina</taxon>
    </lineage>
</organism>
<proteinExistence type="predicted"/>